<protein>
    <submittedName>
        <fullName evidence="2">Uncharacterized protein</fullName>
    </submittedName>
</protein>
<accession>A0A7R8WDQ5</accession>
<proteinExistence type="predicted"/>
<feature type="compositionally biased region" description="Basic and acidic residues" evidence="1">
    <location>
        <begin position="62"/>
        <end position="71"/>
    </location>
</feature>
<feature type="compositionally biased region" description="Acidic residues" evidence="1">
    <location>
        <begin position="91"/>
        <end position="106"/>
    </location>
</feature>
<feature type="compositionally biased region" description="Acidic residues" evidence="1">
    <location>
        <begin position="117"/>
        <end position="135"/>
    </location>
</feature>
<organism evidence="2">
    <name type="scientific">Cyprideis torosa</name>
    <dbReference type="NCBI Taxonomy" id="163714"/>
    <lineage>
        <taxon>Eukaryota</taxon>
        <taxon>Metazoa</taxon>
        <taxon>Ecdysozoa</taxon>
        <taxon>Arthropoda</taxon>
        <taxon>Crustacea</taxon>
        <taxon>Oligostraca</taxon>
        <taxon>Ostracoda</taxon>
        <taxon>Podocopa</taxon>
        <taxon>Podocopida</taxon>
        <taxon>Cytherocopina</taxon>
        <taxon>Cytheroidea</taxon>
        <taxon>Cytherideidae</taxon>
        <taxon>Cyprideis</taxon>
    </lineage>
</organism>
<dbReference type="EMBL" id="OB661000">
    <property type="protein sequence ID" value="CAD7227005.1"/>
    <property type="molecule type" value="Genomic_DNA"/>
</dbReference>
<feature type="compositionally biased region" description="Polar residues" evidence="1">
    <location>
        <begin position="29"/>
        <end position="44"/>
    </location>
</feature>
<evidence type="ECO:0000313" key="2">
    <source>
        <dbReference type="EMBL" id="CAD7227005.1"/>
    </source>
</evidence>
<feature type="region of interest" description="Disordered" evidence="1">
    <location>
        <begin position="62"/>
        <end position="146"/>
    </location>
</feature>
<gene>
    <name evidence="2" type="ORF">CTOB1V02_LOCUS4916</name>
</gene>
<dbReference type="AlphaFoldDB" id="A0A7R8WDQ5"/>
<name>A0A7R8WDQ5_9CRUS</name>
<feature type="region of interest" description="Disordered" evidence="1">
    <location>
        <begin position="18"/>
        <end position="47"/>
    </location>
</feature>
<sequence length="146" mass="15809">MHEVAGVLWGEQRALEAACRGPSRKDQKLSVSSSSLHPVTTSLRDGTHGFYSAQRVEHALKSSRVEAESRNKKFGSPRQPASFSSSSFGNEPEEPTVETIPGEETEVSLSQTIGDVEPSDDETTASVANDEEENVADLPYEETSRG</sequence>
<reference evidence="2" key="1">
    <citation type="submission" date="2020-11" db="EMBL/GenBank/DDBJ databases">
        <authorList>
            <person name="Tran Van P."/>
        </authorList>
    </citation>
    <scope>NUCLEOTIDE SEQUENCE</scope>
</reference>
<evidence type="ECO:0000256" key="1">
    <source>
        <dbReference type="SAM" id="MobiDB-lite"/>
    </source>
</evidence>